<gene>
    <name evidence="1" type="ORF">L6164_035755</name>
</gene>
<sequence length="276" mass="31440">MGHTLLPGMSTSQRSESMNSFFDKYIHKKITLKELVKQYGTILQNRYEEEAIADFDTLHKQPALKSPSPWEKQMSTIYTHAIFKKFQVEVLGVVGCHPSRETGDVTIAKFVVQDCEKDEEFLVTWNEMKSEVSCFCGMFEYKEGSFSDESYNTVFRALVDALKNCVHVNNSKNYNAEASKNTYSLREAEENQGILAVQLEPDVMLVDAQDSLQQMDNLSSDAINPSGYYGSQQNVRGLQVQLKLMEPPNEGYYVNQQSMQNLVNHPKSPIKETRCN</sequence>
<organism evidence="1 2">
    <name type="scientific">Bauhinia variegata</name>
    <name type="common">Purple orchid tree</name>
    <name type="synonym">Phanera variegata</name>
    <dbReference type="NCBI Taxonomy" id="167791"/>
    <lineage>
        <taxon>Eukaryota</taxon>
        <taxon>Viridiplantae</taxon>
        <taxon>Streptophyta</taxon>
        <taxon>Embryophyta</taxon>
        <taxon>Tracheophyta</taxon>
        <taxon>Spermatophyta</taxon>
        <taxon>Magnoliopsida</taxon>
        <taxon>eudicotyledons</taxon>
        <taxon>Gunneridae</taxon>
        <taxon>Pentapetalae</taxon>
        <taxon>rosids</taxon>
        <taxon>fabids</taxon>
        <taxon>Fabales</taxon>
        <taxon>Fabaceae</taxon>
        <taxon>Cercidoideae</taxon>
        <taxon>Cercideae</taxon>
        <taxon>Bauhiniinae</taxon>
        <taxon>Bauhinia</taxon>
    </lineage>
</organism>
<comment type="caution">
    <text evidence="1">The sequence shown here is derived from an EMBL/GenBank/DDBJ whole genome shotgun (WGS) entry which is preliminary data.</text>
</comment>
<name>A0ACB9KEX8_BAUVA</name>
<evidence type="ECO:0000313" key="1">
    <source>
        <dbReference type="EMBL" id="KAI4295743.1"/>
    </source>
</evidence>
<proteinExistence type="predicted"/>
<protein>
    <submittedName>
        <fullName evidence="1">Uncharacterized protein</fullName>
    </submittedName>
</protein>
<accession>A0ACB9KEX8</accession>
<reference evidence="1 2" key="1">
    <citation type="journal article" date="2022" name="DNA Res.">
        <title>Chromosomal-level genome assembly of the orchid tree Bauhinia variegata (Leguminosae; Cercidoideae) supports the allotetraploid origin hypothesis of Bauhinia.</title>
        <authorList>
            <person name="Zhong Y."/>
            <person name="Chen Y."/>
            <person name="Zheng D."/>
            <person name="Pang J."/>
            <person name="Liu Y."/>
            <person name="Luo S."/>
            <person name="Meng S."/>
            <person name="Qian L."/>
            <person name="Wei D."/>
            <person name="Dai S."/>
            <person name="Zhou R."/>
        </authorList>
    </citation>
    <scope>NUCLEOTIDE SEQUENCE [LARGE SCALE GENOMIC DNA]</scope>
    <source>
        <strain evidence="1">BV-YZ2020</strain>
    </source>
</reference>
<dbReference type="Proteomes" id="UP000828941">
    <property type="component" value="Chromosome 14"/>
</dbReference>
<evidence type="ECO:0000313" key="2">
    <source>
        <dbReference type="Proteomes" id="UP000828941"/>
    </source>
</evidence>
<keyword evidence="2" id="KW-1185">Reference proteome</keyword>
<dbReference type="EMBL" id="CM039439">
    <property type="protein sequence ID" value="KAI4295743.1"/>
    <property type="molecule type" value="Genomic_DNA"/>
</dbReference>